<sequence length="132" mass="15077">MPENIESLLLNQRYWDIFAVARNSSIEDACRIMDKNRIGALLVYCSDTNDPQDLEGIVTERDVIELVARKGKEALNDEVKEIMSKNIISVTPQCTKLEALDLMMENQIRHLAVMDKEKLVGVLSMRDLIKQL</sequence>
<dbReference type="SMART" id="SM00116">
    <property type="entry name" value="CBS"/>
    <property type="match status" value="2"/>
</dbReference>
<dbReference type="InterPro" id="IPR046342">
    <property type="entry name" value="CBS_dom_sf"/>
</dbReference>
<dbReference type="PANTHER" id="PTHR43080">
    <property type="entry name" value="CBS DOMAIN-CONTAINING PROTEIN CBSX3, MITOCHONDRIAL"/>
    <property type="match status" value="1"/>
</dbReference>
<evidence type="ECO:0000313" key="5">
    <source>
        <dbReference type="Proteomes" id="UP000744438"/>
    </source>
</evidence>
<dbReference type="Gene3D" id="3.10.580.10">
    <property type="entry name" value="CBS-domain"/>
    <property type="match status" value="1"/>
</dbReference>
<comment type="caution">
    <text evidence="4">The sequence shown here is derived from an EMBL/GenBank/DDBJ whole genome shotgun (WGS) entry which is preliminary data.</text>
</comment>
<keyword evidence="1 2" id="KW-0129">CBS domain</keyword>
<dbReference type="AlphaFoldDB" id="A0A937HZF5"/>
<feature type="domain" description="CBS" evidence="3">
    <location>
        <begin position="10"/>
        <end position="78"/>
    </location>
</feature>
<name>A0A937HZF5_9GAMM</name>
<dbReference type="Proteomes" id="UP000744438">
    <property type="component" value="Unassembled WGS sequence"/>
</dbReference>
<evidence type="ECO:0000256" key="1">
    <source>
        <dbReference type="ARBA" id="ARBA00023122"/>
    </source>
</evidence>
<dbReference type="EMBL" id="JADHQC010000002">
    <property type="protein sequence ID" value="MBL6811402.1"/>
    <property type="molecule type" value="Genomic_DNA"/>
</dbReference>
<dbReference type="PANTHER" id="PTHR43080:SF2">
    <property type="entry name" value="CBS DOMAIN-CONTAINING PROTEIN"/>
    <property type="match status" value="1"/>
</dbReference>
<reference evidence="4" key="1">
    <citation type="submission" date="2020-10" db="EMBL/GenBank/DDBJ databases">
        <title>Microbiome of the Black Sea water column analyzed by genome centric metagenomics.</title>
        <authorList>
            <person name="Cabello-Yeves P.J."/>
            <person name="Callieri C."/>
            <person name="Picazo A."/>
            <person name="Mehrshad M."/>
            <person name="Haro-Moreno J.M."/>
            <person name="Roda-Garcia J."/>
            <person name="Dzembekova N."/>
            <person name="Slabakova V."/>
            <person name="Slabakova N."/>
            <person name="Moncheva S."/>
            <person name="Rodriguez-Valera F."/>
        </authorList>
    </citation>
    <scope>NUCLEOTIDE SEQUENCE</scope>
    <source>
        <strain evidence="4">BS307-5m-G49</strain>
    </source>
</reference>
<dbReference type="PROSITE" id="PS51371">
    <property type="entry name" value="CBS"/>
    <property type="match status" value="2"/>
</dbReference>
<proteinExistence type="predicted"/>
<evidence type="ECO:0000259" key="3">
    <source>
        <dbReference type="PROSITE" id="PS51371"/>
    </source>
</evidence>
<dbReference type="Pfam" id="PF00571">
    <property type="entry name" value="CBS"/>
    <property type="match status" value="2"/>
</dbReference>
<dbReference type="InterPro" id="IPR051257">
    <property type="entry name" value="Diverse_CBS-Domain"/>
</dbReference>
<evidence type="ECO:0000256" key="2">
    <source>
        <dbReference type="PROSITE-ProRule" id="PRU00703"/>
    </source>
</evidence>
<protein>
    <submittedName>
        <fullName evidence="4">CBS domain-containing protein</fullName>
    </submittedName>
</protein>
<dbReference type="SUPFAM" id="SSF54631">
    <property type="entry name" value="CBS-domain pair"/>
    <property type="match status" value="1"/>
</dbReference>
<evidence type="ECO:0000313" key="4">
    <source>
        <dbReference type="EMBL" id="MBL6811402.1"/>
    </source>
</evidence>
<dbReference type="CDD" id="cd04623">
    <property type="entry name" value="CBS_pair_bac_euk"/>
    <property type="match status" value="1"/>
</dbReference>
<accession>A0A937HZF5</accession>
<gene>
    <name evidence="4" type="ORF">ISQ63_00805</name>
</gene>
<dbReference type="InterPro" id="IPR044725">
    <property type="entry name" value="CBSX3_CBS_dom"/>
</dbReference>
<feature type="domain" description="CBS" evidence="3">
    <location>
        <begin position="83"/>
        <end position="132"/>
    </location>
</feature>
<dbReference type="InterPro" id="IPR000644">
    <property type="entry name" value="CBS_dom"/>
</dbReference>
<organism evidence="4 5">
    <name type="scientific">SAR86 cluster bacterium</name>
    <dbReference type="NCBI Taxonomy" id="2030880"/>
    <lineage>
        <taxon>Bacteria</taxon>
        <taxon>Pseudomonadati</taxon>
        <taxon>Pseudomonadota</taxon>
        <taxon>Gammaproteobacteria</taxon>
        <taxon>SAR86 cluster</taxon>
    </lineage>
</organism>